<accession>A0ACC8XBS9</accession>
<comment type="caution">
    <text evidence="1">The sequence shown here is derived from an EMBL/GenBank/DDBJ whole genome shotgun (WGS) entry which is preliminary data.</text>
</comment>
<keyword evidence="2" id="KW-1185">Reference proteome</keyword>
<dbReference type="Proteomes" id="UP000188637">
    <property type="component" value="Unassembled WGS sequence"/>
</dbReference>
<reference evidence="1" key="1">
    <citation type="submission" date="2016-08" db="EMBL/GenBank/DDBJ databases">
        <authorList>
            <person name="Ngugi D.K."/>
            <person name="Miyake S."/>
            <person name="Stingl U."/>
        </authorList>
    </citation>
    <scope>NUCLEOTIDE SEQUENCE</scope>
    <source>
        <strain evidence="1">SCG-D08WGA-EpuloA1</strain>
    </source>
</reference>
<protein>
    <submittedName>
        <fullName evidence="1">Uncharacterized protein</fullName>
    </submittedName>
</protein>
<dbReference type="EMBL" id="LJHD01000251">
    <property type="protein sequence ID" value="ONI39882.1"/>
    <property type="molecule type" value="Genomic_DNA"/>
</dbReference>
<sequence length="307" mass="34929">MNLKINIKKQTPNFIISINIVTNTGIVGILGKSGSGKSLFLKCLAGLEPFDKGEIILDNKILYNDKINLPPQKRNIAYMFQNYGLFPNMTVKKNIQICAKVKNIDQIISMCRLNHLLNIYPNKLSGGEQQRVAIARILASKPKVILLDEPFSALDVGLRRNIEFDMIRLLSKFEGIVFIVSHDKDELYRFAQDIMIIDNGNIVETGKKDKIYKNPAHIQTAKLVGYDNIISAKLLNKNPNKRICIKSEDIKINESGKNAAVVIECIEDINNNIVYIQCNEEIIRVTDKKYYNKEQQVTFDLLNFIII</sequence>
<evidence type="ECO:0000313" key="1">
    <source>
        <dbReference type="EMBL" id="ONI39882.1"/>
    </source>
</evidence>
<name>A0ACC8XBS9_9FIRM</name>
<organism evidence="1 2">
    <name type="scientific">Candidatus Epulonipiscium fishelsonii</name>
    <dbReference type="NCBI Taxonomy" id="77094"/>
    <lineage>
        <taxon>Bacteria</taxon>
        <taxon>Bacillati</taxon>
        <taxon>Bacillota</taxon>
        <taxon>Clostridia</taxon>
        <taxon>Lachnospirales</taxon>
        <taxon>Lachnospiraceae</taxon>
        <taxon>Candidatus Epulonipiscium</taxon>
    </lineage>
</organism>
<gene>
    <name evidence="1" type="ORF">AN640_00330</name>
</gene>
<evidence type="ECO:0000313" key="2">
    <source>
        <dbReference type="Proteomes" id="UP000188637"/>
    </source>
</evidence>
<proteinExistence type="predicted"/>